<reference evidence="1 2" key="1">
    <citation type="submission" date="2011-09" db="EMBL/GenBank/DDBJ databases">
        <title>Complete Genome Sequence of Bacillus cereus Bacteriophage B5S.</title>
        <authorList>
            <person name="Lee J.-H."/>
            <person name="Shin H."/>
            <person name="Son B."/>
            <person name="Ryu S."/>
        </authorList>
    </citation>
    <scope>NUCLEOTIDE SEQUENCE [LARGE SCALE GENOMIC DNA]</scope>
</reference>
<proteinExistence type="predicted"/>
<sequence length="204" mass="23259">MKKVVRTSPVEVGDILYNCDLNSKGELRVGAFHEKVEVTVVDIDGGIFIAESVTRREFGSYLNDRYIYSMDDMMRQKSGYYSGSTPEKAFTYREKLTIENDFWRGKPKAGDIYYGKRFIESDNTYSSITGKFKVLGVTTEAFSAAPIDKDNNLDENETLIFDIDNLLEISLHGTHPVQLFTTQDNAHTAYLHKQIEKKNREAAQ</sequence>
<protein>
    <submittedName>
        <fullName evidence="1">Uncharacterized protein</fullName>
    </submittedName>
</protein>
<gene>
    <name evidence="1" type="ORF">B5S_0049</name>
</gene>
<name>J9PQG5_9CAUD</name>
<organism evidence="1 2">
    <name type="scientific">Bacillus phage B5S</name>
    <dbReference type="NCBI Taxonomy" id="1126949"/>
    <lineage>
        <taxon>Viruses</taxon>
        <taxon>Duplodnaviria</taxon>
        <taxon>Heunggongvirae</taxon>
        <taxon>Uroviricota</taxon>
        <taxon>Caudoviricetes</taxon>
        <taxon>Herelleviridae</taxon>
        <taxon>Bastillevirinae</taxon>
        <taxon>Bequatrovirus</taxon>
        <taxon>Bequatrovirus B4</taxon>
    </lineage>
</organism>
<accession>J9PQG5</accession>
<dbReference type="EMBL" id="JN797796">
    <property type="protein sequence ID" value="AEW47283.1"/>
    <property type="molecule type" value="Genomic_DNA"/>
</dbReference>
<evidence type="ECO:0000313" key="1">
    <source>
        <dbReference type="EMBL" id="AEW47283.1"/>
    </source>
</evidence>
<evidence type="ECO:0000313" key="2">
    <source>
        <dbReference type="Proteomes" id="UP000006291"/>
    </source>
</evidence>
<dbReference type="Proteomes" id="UP000006291">
    <property type="component" value="Segment"/>
</dbReference>